<dbReference type="InterPro" id="IPR016169">
    <property type="entry name" value="FAD-bd_PCMH_sub2"/>
</dbReference>
<dbReference type="PROSITE" id="PS51387">
    <property type="entry name" value="FAD_PCMH"/>
    <property type="match status" value="1"/>
</dbReference>
<dbReference type="PANTHER" id="PTHR42973">
    <property type="entry name" value="BINDING OXIDOREDUCTASE, PUTATIVE (AFU_ORTHOLOGUE AFUA_1G17690)-RELATED"/>
    <property type="match status" value="1"/>
</dbReference>
<evidence type="ECO:0000256" key="3">
    <source>
        <dbReference type="ARBA" id="ARBA00022827"/>
    </source>
</evidence>
<dbReference type="EMBL" id="KZ678130">
    <property type="protein sequence ID" value="PSN72083.1"/>
    <property type="molecule type" value="Genomic_DNA"/>
</dbReference>
<proteinExistence type="inferred from homology"/>
<protein>
    <submittedName>
        <fullName evidence="7">FAD-binding domain-containing protein</fullName>
    </submittedName>
</protein>
<dbReference type="OrthoDB" id="2151789at2759"/>
<dbReference type="GO" id="GO:0016491">
    <property type="term" value="F:oxidoreductase activity"/>
    <property type="evidence" value="ECO:0007669"/>
    <property type="project" value="UniProtKB-KW"/>
</dbReference>
<feature type="domain" description="FAD-binding PCMH-type" evidence="6">
    <location>
        <begin position="64"/>
        <end position="239"/>
    </location>
</feature>
<dbReference type="InterPro" id="IPR006094">
    <property type="entry name" value="Oxid_FAD_bind_N"/>
</dbReference>
<dbReference type="Proteomes" id="UP000240883">
    <property type="component" value="Unassembled WGS sequence"/>
</dbReference>
<evidence type="ECO:0000256" key="4">
    <source>
        <dbReference type="ARBA" id="ARBA00023002"/>
    </source>
</evidence>
<feature type="signal peptide" evidence="5">
    <location>
        <begin position="1"/>
        <end position="21"/>
    </location>
</feature>
<dbReference type="Pfam" id="PF01565">
    <property type="entry name" value="FAD_binding_4"/>
    <property type="match status" value="1"/>
</dbReference>
<evidence type="ECO:0000256" key="2">
    <source>
        <dbReference type="ARBA" id="ARBA00022630"/>
    </source>
</evidence>
<dbReference type="Gene3D" id="3.30.43.10">
    <property type="entry name" value="Uridine Diphospho-n-acetylenolpyruvylglucosamine Reductase, domain 2"/>
    <property type="match status" value="1"/>
</dbReference>
<dbReference type="STRING" id="1448308.A0A2T2P380"/>
<keyword evidence="3" id="KW-0274">FAD</keyword>
<reference evidence="7 8" key="1">
    <citation type="journal article" date="2018" name="Front. Microbiol.">
        <title>Genome-Wide Analysis of Corynespora cassiicola Leaf Fall Disease Putative Effectors.</title>
        <authorList>
            <person name="Lopez D."/>
            <person name="Ribeiro S."/>
            <person name="Label P."/>
            <person name="Fumanal B."/>
            <person name="Venisse J.S."/>
            <person name="Kohler A."/>
            <person name="de Oliveira R.R."/>
            <person name="Labutti K."/>
            <person name="Lipzen A."/>
            <person name="Lail K."/>
            <person name="Bauer D."/>
            <person name="Ohm R.A."/>
            <person name="Barry K.W."/>
            <person name="Spatafora J."/>
            <person name="Grigoriev I.V."/>
            <person name="Martin F.M."/>
            <person name="Pujade-Renaud V."/>
        </authorList>
    </citation>
    <scope>NUCLEOTIDE SEQUENCE [LARGE SCALE GENOMIC DNA]</scope>
    <source>
        <strain evidence="7 8">Philippines</strain>
    </source>
</reference>
<evidence type="ECO:0000256" key="1">
    <source>
        <dbReference type="ARBA" id="ARBA00005466"/>
    </source>
</evidence>
<organism evidence="7 8">
    <name type="scientific">Corynespora cassiicola Philippines</name>
    <dbReference type="NCBI Taxonomy" id="1448308"/>
    <lineage>
        <taxon>Eukaryota</taxon>
        <taxon>Fungi</taxon>
        <taxon>Dikarya</taxon>
        <taxon>Ascomycota</taxon>
        <taxon>Pezizomycotina</taxon>
        <taxon>Dothideomycetes</taxon>
        <taxon>Pleosporomycetidae</taxon>
        <taxon>Pleosporales</taxon>
        <taxon>Corynesporascaceae</taxon>
        <taxon>Corynespora</taxon>
    </lineage>
</organism>
<feature type="chain" id="PRO_5015623582" evidence="5">
    <location>
        <begin position="22"/>
        <end position="513"/>
    </location>
</feature>
<evidence type="ECO:0000313" key="8">
    <source>
        <dbReference type="Proteomes" id="UP000240883"/>
    </source>
</evidence>
<keyword evidence="8" id="KW-1185">Reference proteome</keyword>
<dbReference type="PANTHER" id="PTHR42973:SF53">
    <property type="entry name" value="FAD-BINDING PCMH-TYPE DOMAIN-CONTAINING PROTEIN-RELATED"/>
    <property type="match status" value="1"/>
</dbReference>
<accession>A0A2T2P380</accession>
<dbReference type="InterPro" id="IPR016167">
    <property type="entry name" value="FAD-bd_PCMH_sub1"/>
</dbReference>
<dbReference type="InterPro" id="IPR050416">
    <property type="entry name" value="FAD-linked_Oxidoreductase"/>
</dbReference>
<evidence type="ECO:0000259" key="6">
    <source>
        <dbReference type="PROSITE" id="PS51387"/>
    </source>
</evidence>
<evidence type="ECO:0000256" key="5">
    <source>
        <dbReference type="SAM" id="SignalP"/>
    </source>
</evidence>
<evidence type="ECO:0000313" key="7">
    <source>
        <dbReference type="EMBL" id="PSN72083.1"/>
    </source>
</evidence>
<dbReference type="SUPFAM" id="SSF56176">
    <property type="entry name" value="FAD-binding/transporter-associated domain-like"/>
    <property type="match status" value="1"/>
</dbReference>
<keyword evidence="4" id="KW-0560">Oxidoreductase</keyword>
<name>A0A2T2P380_CORCC</name>
<dbReference type="GO" id="GO:0071949">
    <property type="term" value="F:FAD binding"/>
    <property type="evidence" value="ECO:0007669"/>
    <property type="project" value="InterPro"/>
</dbReference>
<keyword evidence="5" id="KW-0732">Signal</keyword>
<dbReference type="InterPro" id="IPR016166">
    <property type="entry name" value="FAD-bd_PCMH"/>
</dbReference>
<sequence length="513" mass="55370">MRTSSLSSAPLLGLYAALAQGLDVSIALNDTCCKTLETAGLTHVLYPSDEQYQNRTSSYWSVSAQLTPSCIVQPVSTEEVVKTVKAISDVSCKQTQFAVRSGGHTTWAGSNNIDGGVTIDLGLMNATTYDAQAKIASIQPGTRWNQVYSTLDPEGVTVAGGRAGTVGVAGFLTGGGNSFYTAQQGFACDNVKNFEIVLASGEVINANADENSDLFQVLKGGSGSNFGIITKFDVQAFEAGNLWGGTLVYPKTVGEQHIEAYHAWTDNVNNYPEGSSIIFWSYLPAMGDIVILAAYEDTAGNEAPAGFDKFMAIPDVMSSTMRIASHKELTDELEQPAGYRDVWYTLTFKNDVRIYQKIVELHEKFVNEWKAESSDPDFITQCMFQSIATSFSEHSVAKGGNVLGLDKETDNVVMLLYDIAVKTPEQEVLAREKLRASGEAMKEYAASLDGLVDWTYLNYADGSQDPLSSYGAENVAKIRAAAAKYDPEQVFQTRVPGGFKISKAGGVAPKTEL</sequence>
<keyword evidence="2" id="KW-0285">Flavoprotein</keyword>
<dbReference type="Gene3D" id="3.40.462.20">
    <property type="match status" value="1"/>
</dbReference>
<gene>
    <name evidence="7" type="ORF">BS50DRAFT_516092</name>
</gene>
<comment type="similarity">
    <text evidence="1">Belongs to the oxygen-dependent FAD-linked oxidoreductase family.</text>
</comment>
<dbReference type="AlphaFoldDB" id="A0A2T2P380"/>
<dbReference type="Gene3D" id="3.30.465.10">
    <property type="match status" value="1"/>
</dbReference>
<dbReference type="InterPro" id="IPR036318">
    <property type="entry name" value="FAD-bd_PCMH-like_sf"/>
</dbReference>